<organism evidence="8 9">
    <name type="scientific">Rhodamnia argentea</name>
    <dbReference type="NCBI Taxonomy" id="178133"/>
    <lineage>
        <taxon>Eukaryota</taxon>
        <taxon>Viridiplantae</taxon>
        <taxon>Streptophyta</taxon>
        <taxon>Embryophyta</taxon>
        <taxon>Tracheophyta</taxon>
        <taxon>Spermatophyta</taxon>
        <taxon>Magnoliopsida</taxon>
        <taxon>eudicotyledons</taxon>
        <taxon>Gunneridae</taxon>
        <taxon>Pentapetalae</taxon>
        <taxon>rosids</taxon>
        <taxon>malvids</taxon>
        <taxon>Myrtales</taxon>
        <taxon>Myrtaceae</taxon>
        <taxon>Myrtoideae</taxon>
        <taxon>Myrteae</taxon>
        <taxon>Australasian group</taxon>
        <taxon>Rhodamnia</taxon>
    </lineage>
</organism>
<gene>
    <name evidence="9" type="primary">LOC125313584</name>
</gene>
<comment type="catalytic activity">
    <reaction evidence="4">
        <text>NAD(+) + H2O = ADP-D-ribose + nicotinamide + H(+)</text>
        <dbReference type="Rhea" id="RHEA:16301"/>
        <dbReference type="ChEBI" id="CHEBI:15377"/>
        <dbReference type="ChEBI" id="CHEBI:15378"/>
        <dbReference type="ChEBI" id="CHEBI:17154"/>
        <dbReference type="ChEBI" id="CHEBI:57540"/>
        <dbReference type="ChEBI" id="CHEBI:57967"/>
        <dbReference type="EC" id="3.2.2.6"/>
    </reaction>
    <physiologicalReaction direction="left-to-right" evidence="4">
        <dbReference type="Rhea" id="RHEA:16302"/>
    </physiologicalReaction>
</comment>
<accession>A0ABM3GXY1</accession>
<feature type="domain" description="TIR" evidence="7">
    <location>
        <begin position="82"/>
        <end position="241"/>
    </location>
</feature>
<dbReference type="InterPro" id="IPR035897">
    <property type="entry name" value="Toll_tir_struct_dom_sf"/>
</dbReference>
<dbReference type="PANTHER" id="PTHR32009">
    <property type="entry name" value="TMV RESISTANCE PROTEIN N-LIKE"/>
    <property type="match status" value="1"/>
</dbReference>
<evidence type="ECO:0000256" key="1">
    <source>
        <dbReference type="ARBA" id="ARBA00011982"/>
    </source>
</evidence>
<name>A0ABM3GXY1_9MYRT</name>
<dbReference type="Proteomes" id="UP000827889">
    <property type="component" value="Chromosome 1"/>
</dbReference>
<reference evidence="9" key="2">
    <citation type="submission" date="2025-08" db="UniProtKB">
        <authorList>
            <consortium name="RefSeq"/>
        </authorList>
    </citation>
    <scope>IDENTIFICATION</scope>
    <source>
        <tissue evidence="9">Leaf</tissue>
    </source>
</reference>
<dbReference type="EC" id="3.2.2.6" evidence="1"/>
<sequence length="241" mass="27061">MVSQLFSSLAAPAFAALLFLYFLYRRSREINAAANDGTARGDSVATSSGANKDAAANHGMESGDSGTHTSTEVPEIDTSSKYDYEVFLSFRGPDIRATFTDHLYTRLTEAGIRTFKDDESLRMGEEFAPELLQAIKQSKILIPIFSKNYASSPWCLKELAQMVKCKKNNGGHKIIPIFYDVEPAEVKHQIGDYGQAFRLHESKKRHDEKIITEWRAALRAVGEINGHDIRNREKKKPKLFV</sequence>
<dbReference type="RefSeq" id="XP_048129222.1">
    <property type="nucleotide sequence ID" value="XM_048273265.1"/>
</dbReference>
<evidence type="ECO:0000313" key="9">
    <source>
        <dbReference type="RefSeq" id="XP_048129222.1"/>
    </source>
</evidence>
<evidence type="ECO:0000259" key="7">
    <source>
        <dbReference type="PROSITE" id="PS50104"/>
    </source>
</evidence>
<evidence type="ECO:0000256" key="3">
    <source>
        <dbReference type="ARBA" id="ARBA00023027"/>
    </source>
</evidence>
<evidence type="ECO:0000256" key="5">
    <source>
        <dbReference type="SAM" id="MobiDB-lite"/>
    </source>
</evidence>
<keyword evidence="6" id="KW-1133">Transmembrane helix</keyword>
<proteinExistence type="predicted"/>
<dbReference type="SUPFAM" id="SSF52200">
    <property type="entry name" value="Toll/Interleukin receptor TIR domain"/>
    <property type="match status" value="1"/>
</dbReference>
<dbReference type="Pfam" id="PF01582">
    <property type="entry name" value="TIR"/>
    <property type="match status" value="1"/>
</dbReference>
<dbReference type="GeneID" id="125313584"/>
<dbReference type="SMART" id="SM00255">
    <property type="entry name" value="TIR"/>
    <property type="match status" value="1"/>
</dbReference>
<reference evidence="8" key="1">
    <citation type="submission" date="2025-05" db="UniProtKB">
        <authorList>
            <consortium name="RefSeq"/>
        </authorList>
    </citation>
    <scope>NUCLEOTIDE SEQUENCE [LARGE SCALE GENOMIC DNA]</scope>
</reference>
<feature type="region of interest" description="Disordered" evidence="5">
    <location>
        <begin position="35"/>
        <end position="75"/>
    </location>
</feature>
<dbReference type="InterPro" id="IPR000157">
    <property type="entry name" value="TIR_dom"/>
</dbReference>
<evidence type="ECO:0000256" key="2">
    <source>
        <dbReference type="ARBA" id="ARBA00022801"/>
    </source>
</evidence>
<keyword evidence="6" id="KW-0812">Transmembrane</keyword>
<protein>
    <recommendedName>
        <fullName evidence="1">ADP-ribosyl cyclase/cyclic ADP-ribose hydrolase</fullName>
        <ecNumber evidence="1">3.2.2.6</ecNumber>
    </recommendedName>
</protein>
<keyword evidence="6" id="KW-0472">Membrane</keyword>
<keyword evidence="8" id="KW-1185">Reference proteome</keyword>
<evidence type="ECO:0000313" key="8">
    <source>
        <dbReference type="Proteomes" id="UP000827889"/>
    </source>
</evidence>
<evidence type="ECO:0000256" key="6">
    <source>
        <dbReference type="SAM" id="Phobius"/>
    </source>
</evidence>
<dbReference type="Gene3D" id="3.40.50.10140">
    <property type="entry name" value="Toll/interleukin-1 receptor homology (TIR) domain"/>
    <property type="match status" value="1"/>
</dbReference>
<dbReference type="PROSITE" id="PS50104">
    <property type="entry name" value="TIR"/>
    <property type="match status" value="1"/>
</dbReference>
<evidence type="ECO:0000256" key="4">
    <source>
        <dbReference type="ARBA" id="ARBA00047304"/>
    </source>
</evidence>
<keyword evidence="2" id="KW-0378">Hydrolase</keyword>
<dbReference type="PANTHER" id="PTHR32009:SF39">
    <property type="entry name" value="TIR DOMAIN-CONTAINING PROTEIN"/>
    <property type="match status" value="1"/>
</dbReference>
<feature type="compositionally biased region" description="Polar residues" evidence="5">
    <location>
        <begin position="64"/>
        <end position="75"/>
    </location>
</feature>
<keyword evidence="3" id="KW-0520">NAD</keyword>
<feature type="transmembrane region" description="Helical" evidence="6">
    <location>
        <begin position="6"/>
        <end position="24"/>
    </location>
</feature>